<feature type="domain" description="Histidine kinase" evidence="17">
    <location>
        <begin position="392"/>
        <end position="609"/>
    </location>
</feature>
<dbReference type="InterPro" id="IPR005467">
    <property type="entry name" value="His_kinase_dom"/>
</dbReference>
<evidence type="ECO:0000256" key="11">
    <source>
        <dbReference type="ARBA" id="ARBA00022840"/>
    </source>
</evidence>
<evidence type="ECO:0000256" key="14">
    <source>
        <dbReference type="ARBA" id="ARBA00023136"/>
    </source>
</evidence>
<keyword evidence="11" id="KW-0067">ATP-binding</keyword>
<dbReference type="CDD" id="cd00130">
    <property type="entry name" value="PAS"/>
    <property type="match status" value="1"/>
</dbReference>
<evidence type="ECO:0000259" key="17">
    <source>
        <dbReference type="PROSITE" id="PS50109"/>
    </source>
</evidence>
<evidence type="ECO:0000256" key="15">
    <source>
        <dbReference type="SAM" id="Coils"/>
    </source>
</evidence>
<dbReference type="InterPro" id="IPR003594">
    <property type="entry name" value="HATPase_dom"/>
</dbReference>
<evidence type="ECO:0000259" key="18">
    <source>
        <dbReference type="PROSITE" id="PS50113"/>
    </source>
</evidence>
<dbReference type="Gene3D" id="3.30.450.20">
    <property type="entry name" value="PAS domain"/>
    <property type="match status" value="1"/>
</dbReference>
<dbReference type="GO" id="GO:0007234">
    <property type="term" value="P:osmosensory signaling via phosphorelay pathway"/>
    <property type="evidence" value="ECO:0007669"/>
    <property type="project" value="TreeGrafter"/>
</dbReference>
<dbReference type="GO" id="GO:0000156">
    <property type="term" value="F:phosphorelay response regulator activity"/>
    <property type="evidence" value="ECO:0007669"/>
    <property type="project" value="TreeGrafter"/>
</dbReference>
<dbReference type="SMART" id="SM00388">
    <property type="entry name" value="HisKA"/>
    <property type="match status" value="1"/>
</dbReference>
<feature type="domain" description="PAC" evidence="18">
    <location>
        <begin position="334"/>
        <end position="388"/>
    </location>
</feature>
<dbReference type="GO" id="GO:0005886">
    <property type="term" value="C:plasma membrane"/>
    <property type="evidence" value="ECO:0007669"/>
    <property type="project" value="UniProtKB-SubCell"/>
</dbReference>
<feature type="coiled-coil region" evidence="15">
    <location>
        <begin position="412"/>
        <end position="447"/>
    </location>
</feature>
<keyword evidence="15" id="KW-0175">Coiled coil</keyword>
<dbReference type="Gene3D" id="6.10.340.10">
    <property type="match status" value="1"/>
</dbReference>
<dbReference type="PROSITE" id="PS50113">
    <property type="entry name" value="PAC"/>
    <property type="match status" value="1"/>
</dbReference>
<evidence type="ECO:0000256" key="9">
    <source>
        <dbReference type="ARBA" id="ARBA00022741"/>
    </source>
</evidence>
<feature type="domain" description="HAMP" evidence="19">
    <location>
        <begin position="201"/>
        <end position="253"/>
    </location>
</feature>
<dbReference type="EMBL" id="PQWO01000008">
    <property type="protein sequence ID" value="PZD72720.1"/>
    <property type="molecule type" value="Genomic_DNA"/>
</dbReference>
<dbReference type="SUPFAM" id="SSF55874">
    <property type="entry name" value="ATPase domain of HSP90 chaperone/DNA topoisomerase II/histidine kinase"/>
    <property type="match status" value="1"/>
</dbReference>
<dbReference type="Proteomes" id="UP000248857">
    <property type="component" value="Unassembled WGS sequence"/>
</dbReference>
<evidence type="ECO:0000256" key="1">
    <source>
        <dbReference type="ARBA" id="ARBA00000085"/>
    </source>
</evidence>
<dbReference type="CDD" id="cd00075">
    <property type="entry name" value="HATPase"/>
    <property type="match status" value="1"/>
</dbReference>
<dbReference type="EC" id="2.7.13.3" evidence="4"/>
<organism evidence="20 21">
    <name type="scientific">Acaryochloris thomasi RCC1774</name>
    <dbReference type="NCBI Taxonomy" id="1764569"/>
    <lineage>
        <taxon>Bacteria</taxon>
        <taxon>Bacillati</taxon>
        <taxon>Cyanobacteriota</taxon>
        <taxon>Cyanophyceae</taxon>
        <taxon>Acaryochloridales</taxon>
        <taxon>Acaryochloridaceae</taxon>
        <taxon>Acaryochloris</taxon>
        <taxon>Acaryochloris thomasi</taxon>
    </lineage>
</organism>
<dbReference type="GO" id="GO:0000155">
    <property type="term" value="F:phosphorelay sensor kinase activity"/>
    <property type="evidence" value="ECO:0007669"/>
    <property type="project" value="InterPro"/>
</dbReference>
<dbReference type="PROSITE" id="PS50885">
    <property type="entry name" value="HAMP"/>
    <property type="match status" value="1"/>
</dbReference>
<keyword evidence="13" id="KW-0902">Two-component regulatory system</keyword>
<dbReference type="InterPro" id="IPR000700">
    <property type="entry name" value="PAS-assoc_C"/>
</dbReference>
<dbReference type="CDD" id="cd06225">
    <property type="entry name" value="HAMP"/>
    <property type="match status" value="1"/>
</dbReference>
<feature type="transmembrane region" description="Helical" evidence="16">
    <location>
        <begin position="7"/>
        <end position="27"/>
    </location>
</feature>
<evidence type="ECO:0000256" key="2">
    <source>
        <dbReference type="ARBA" id="ARBA00004236"/>
    </source>
</evidence>
<keyword evidence="6" id="KW-0597">Phosphoprotein</keyword>
<dbReference type="InterPro" id="IPR036097">
    <property type="entry name" value="HisK_dim/P_sf"/>
</dbReference>
<dbReference type="FunFam" id="1.10.287.130:FF:000001">
    <property type="entry name" value="Two-component sensor histidine kinase"/>
    <property type="match status" value="1"/>
</dbReference>
<evidence type="ECO:0000256" key="5">
    <source>
        <dbReference type="ARBA" id="ARBA00022475"/>
    </source>
</evidence>
<keyword evidence="7 20" id="KW-0808">Transferase</keyword>
<dbReference type="GO" id="GO:0045121">
    <property type="term" value="C:membrane raft"/>
    <property type="evidence" value="ECO:0007669"/>
    <property type="project" value="UniProtKB-SubCell"/>
</dbReference>
<dbReference type="NCBIfam" id="TIGR00229">
    <property type="entry name" value="sensory_box"/>
    <property type="match status" value="1"/>
</dbReference>
<proteinExistence type="predicted"/>
<evidence type="ECO:0000256" key="10">
    <source>
        <dbReference type="ARBA" id="ARBA00022777"/>
    </source>
</evidence>
<dbReference type="PROSITE" id="PS50109">
    <property type="entry name" value="HIS_KIN"/>
    <property type="match status" value="1"/>
</dbReference>
<accession>A0A2W1JGJ0</accession>
<comment type="subcellular location">
    <subcellularLocation>
        <location evidence="2">Cell membrane</location>
    </subcellularLocation>
    <subcellularLocation>
        <location evidence="3">Membrane raft</location>
        <topology evidence="3">Multi-pass membrane protein</topology>
    </subcellularLocation>
</comment>
<gene>
    <name evidence="20" type="primary">kinB_1</name>
    <name evidence="20" type="ORF">C1752_03251</name>
</gene>
<evidence type="ECO:0000313" key="21">
    <source>
        <dbReference type="Proteomes" id="UP000248857"/>
    </source>
</evidence>
<keyword evidence="21" id="KW-1185">Reference proteome</keyword>
<dbReference type="GO" id="GO:0030295">
    <property type="term" value="F:protein kinase activator activity"/>
    <property type="evidence" value="ECO:0007669"/>
    <property type="project" value="TreeGrafter"/>
</dbReference>
<dbReference type="OrthoDB" id="9813151at2"/>
<dbReference type="SMART" id="SM00091">
    <property type="entry name" value="PAS"/>
    <property type="match status" value="1"/>
</dbReference>
<dbReference type="SMART" id="SM00387">
    <property type="entry name" value="HATPase_c"/>
    <property type="match status" value="1"/>
</dbReference>
<keyword evidence="14 16" id="KW-0472">Membrane</keyword>
<dbReference type="SUPFAM" id="SSF158472">
    <property type="entry name" value="HAMP domain-like"/>
    <property type="match status" value="1"/>
</dbReference>
<keyword evidence="8 16" id="KW-0812">Transmembrane</keyword>
<dbReference type="AlphaFoldDB" id="A0A2W1JGJ0"/>
<dbReference type="Pfam" id="PF00512">
    <property type="entry name" value="HisKA"/>
    <property type="match status" value="1"/>
</dbReference>
<dbReference type="PANTHER" id="PTHR42878:SF7">
    <property type="entry name" value="SENSOR HISTIDINE KINASE GLRK"/>
    <property type="match status" value="1"/>
</dbReference>
<reference evidence="20 21" key="1">
    <citation type="journal article" date="2018" name="Sci. Rep.">
        <title>A novel species of the marine cyanobacterium Acaryochloris with a unique pigment content and lifestyle.</title>
        <authorList>
            <person name="Partensky F."/>
            <person name="Six C."/>
            <person name="Ratin M."/>
            <person name="Garczarek L."/>
            <person name="Vaulot D."/>
            <person name="Probert I."/>
            <person name="Calteau A."/>
            <person name="Gourvil P."/>
            <person name="Marie D."/>
            <person name="Grebert T."/>
            <person name="Bouchier C."/>
            <person name="Le Panse S."/>
            <person name="Gachenot M."/>
            <person name="Rodriguez F."/>
            <person name="Garrido J.L."/>
        </authorList>
    </citation>
    <scope>NUCLEOTIDE SEQUENCE [LARGE SCALE GENOMIC DNA]</scope>
    <source>
        <strain evidence="20 21">RCC1774</strain>
    </source>
</reference>
<evidence type="ECO:0000256" key="13">
    <source>
        <dbReference type="ARBA" id="ARBA00023012"/>
    </source>
</evidence>
<dbReference type="InterPro" id="IPR036890">
    <property type="entry name" value="HATPase_C_sf"/>
</dbReference>
<comment type="catalytic activity">
    <reaction evidence="1">
        <text>ATP + protein L-histidine = ADP + protein N-phospho-L-histidine.</text>
        <dbReference type="EC" id="2.7.13.3"/>
    </reaction>
</comment>
<dbReference type="GO" id="GO:0005524">
    <property type="term" value="F:ATP binding"/>
    <property type="evidence" value="ECO:0007669"/>
    <property type="project" value="UniProtKB-KW"/>
</dbReference>
<evidence type="ECO:0000256" key="12">
    <source>
        <dbReference type="ARBA" id="ARBA00022989"/>
    </source>
</evidence>
<name>A0A2W1JGJ0_9CYAN</name>
<keyword evidence="5" id="KW-1003">Cell membrane</keyword>
<dbReference type="Pfam" id="PF02518">
    <property type="entry name" value="HATPase_c"/>
    <property type="match status" value="1"/>
</dbReference>
<dbReference type="InterPro" id="IPR035965">
    <property type="entry name" value="PAS-like_dom_sf"/>
</dbReference>
<evidence type="ECO:0000256" key="7">
    <source>
        <dbReference type="ARBA" id="ARBA00022679"/>
    </source>
</evidence>
<dbReference type="InterPro" id="IPR013656">
    <property type="entry name" value="PAS_4"/>
</dbReference>
<dbReference type="Pfam" id="PF00672">
    <property type="entry name" value="HAMP"/>
    <property type="match status" value="1"/>
</dbReference>
<sequence length="621" mass="69111">MNLKAKILLGYSVSLALVILVCGWGVVNLRRLGKASDAILRENYRSILAAENMIDAIERQDSATLLVLLENQSQGTRQFREHEIDFLQWLGRAKDNITIMGEAQQLEALENDYRDYLIAFSQMPDLRSAKQTDSDYYYKTLLPQFQEVREGCSELRDLNQKTMLSASEEAQLVSQQATWSMIVTGAAAAGLGLAFSLILSDRLGRPLREMTLATEQIAEGDYDVTLEVNTKDELGQLAHEITTMSRKLKAFRQLNVGKVIAEKQRSEAIISSIVDGLVVVDDQFKIIAINPTAAAILQTTPKQAQDVSFLEVVHSESLFEHVKATAQSGQPPELDEEQSILEMERDHNIQYYKFAITPVTTDRDKMLGVVLLLQDVTKFKELDQLKSDFVATASHELRTPLTGMTMSINLLLETAKQKLSDTEQELLQTAQEDIQRLRALVNDLLDLSKIESGRIEMELVPVDVGLLIKKALSPFQMQVEEKSVELIEQIPEELPKVKADANKITWVLTNLVANALRYTEAGGQIRVAAQPRQDVIYVSVADDGDGIPVEYQARIFDKFVQVETEKDVGGSGLGLAICKEMIKAHGGTIWVDSIPGQGSTFTFTLPIVDRSPVTEGDSMHV</sequence>
<evidence type="ECO:0000256" key="6">
    <source>
        <dbReference type="ARBA" id="ARBA00022553"/>
    </source>
</evidence>
<dbReference type="PANTHER" id="PTHR42878">
    <property type="entry name" value="TWO-COMPONENT HISTIDINE KINASE"/>
    <property type="match status" value="1"/>
</dbReference>
<protein>
    <recommendedName>
        <fullName evidence="4">histidine kinase</fullName>
        <ecNumber evidence="4">2.7.13.3</ecNumber>
    </recommendedName>
</protein>
<dbReference type="Gene3D" id="1.10.287.130">
    <property type="match status" value="1"/>
</dbReference>
<evidence type="ECO:0000259" key="19">
    <source>
        <dbReference type="PROSITE" id="PS50885"/>
    </source>
</evidence>
<dbReference type="InterPro" id="IPR004358">
    <property type="entry name" value="Sig_transdc_His_kin-like_C"/>
</dbReference>
<evidence type="ECO:0000256" key="3">
    <source>
        <dbReference type="ARBA" id="ARBA00004314"/>
    </source>
</evidence>
<comment type="caution">
    <text evidence="20">The sequence shown here is derived from an EMBL/GenBank/DDBJ whole genome shotgun (WGS) entry which is preliminary data.</text>
</comment>
<evidence type="ECO:0000256" key="4">
    <source>
        <dbReference type="ARBA" id="ARBA00012438"/>
    </source>
</evidence>
<dbReference type="InterPro" id="IPR000014">
    <property type="entry name" value="PAS"/>
</dbReference>
<evidence type="ECO:0000313" key="20">
    <source>
        <dbReference type="EMBL" id="PZD72720.1"/>
    </source>
</evidence>
<dbReference type="PRINTS" id="PR00344">
    <property type="entry name" value="BCTRLSENSOR"/>
</dbReference>
<keyword evidence="12 16" id="KW-1133">Transmembrane helix</keyword>
<dbReference type="SUPFAM" id="SSF55785">
    <property type="entry name" value="PYP-like sensor domain (PAS domain)"/>
    <property type="match status" value="1"/>
</dbReference>
<dbReference type="Pfam" id="PF08448">
    <property type="entry name" value="PAS_4"/>
    <property type="match status" value="1"/>
</dbReference>
<dbReference type="SUPFAM" id="SSF47384">
    <property type="entry name" value="Homodimeric domain of signal transducing histidine kinase"/>
    <property type="match status" value="1"/>
</dbReference>
<evidence type="ECO:0000256" key="16">
    <source>
        <dbReference type="SAM" id="Phobius"/>
    </source>
</evidence>
<dbReference type="InterPro" id="IPR050351">
    <property type="entry name" value="BphY/WalK/GraS-like"/>
</dbReference>
<keyword evidence="10" id="KW-0418">Kinase</keyword>
<dbReference type="FunFam" id="3.30.565.10:FF:000023">
    <property type="entry name" value="PAS domain-containing sensor histidine kinase"/>
    <property type="match status" value="1"/>
</dbReference>
<dbReference type="SMART" id="SM00304">
    <property type="entry name" value="HAMP"/>
    <property type="match status" value="1"/>
</dbReference>
<evidence type="ECO:0000256" key="8">
    <source>
        <dbReference type="ARBA" id="ARBA00022692"/>
    </source>
</evidence>
<keyword evidence="9" id="KW-0547">Nucleotide-binding</keyword>
<dbReference type="InterPro" id="IPR003660">
    <property type="entry name" value="HAMP_dom"/>
</dbReference>
<dbReference type="InterPro" id="IPR003661">
    <property type="entry name" value="HisK_dim/P_dom"/>
</dbReference>
<dbReference type="CDD" id="cd00082">
    <property type="entry name" value="HisKA"/>
    <property type="match status" value="1"/>
</dbReference>
<dbReference type="Gene3D" id="3.30.565.10">
    <property type="entry name" value="Histidine kinase-like ATPase, C-terminal domain"/>
    <property type="match status" value="1"/>
</dbReference>